<gene>
    <name evidence="2" type="ORF">METZ01_LOCUS386749</name>
</gene>
<dbReference type="PROSITE" id="PS50110">
    <property type="entry name" value="RESPONSE_REGULATORY"/>
    <property type="match status" value="1"/>
</dbReference>
<protein>
    <recommendedName>
        <fullName evidence="1">Response regulatory domain-containing protein</fullName>
    </recommendedName>
</protein>
<dbReference type="AlphaFoldDB" id="A0A382UJ75"/>
<accession>A0A382UJ75</accession>
<dbReference type="InterPro" id="IPR011006">
    <property type="entry name" value="CheY-like_superfamily"/>
</dbReference>
<dbReference type="GO" id="GO:0000160">
    <property type="term" value="P:phosphorelay signal transduction system"/>
    <property type="evidence" value="ECO:0007669"/>
    <property type="project" value="InterPro"/>
</dbReference>
<dbReference type="InterPro" id="IPR001789">
    <property type="entry name" value="Sig_transdc_resp-reg_receiver"/>
</dbReference>
<feature type="non-terminal residue" evidence="2">
    <location>
        <position position="263"/>
    </location>
</feature>
<dbReference type="Gene3D" id="3.40.50.2300">
    <property type="match status" value="1"/>
</dbReference>
<evidence type="ECO:0000313" key="2">
    <source>
        <dbReference type="EMBL" id="SVD33895.1"/>
    </source>
</evidence>
<dbReference type="SUPFAM" id="SSF52172">
    <property type="entry name" value="CheY-like"/>
    <property type="match status" value="1"/>
</dbReference>
<reference evidence="2" key="1">
    <citation type="submission" date="2018-05" db="EMBL/GenBank/DDBJ databases">
        <authorList>
            <person name="Lanie J.A."/>
            <person name="Ng W.-L."/>
            <person name="Kazmierczak K.M."/>
            <person name="Andrzejewski T.M."/>
            <person name="Davidsen T.M."/>
            <person name="Wayne K.J."/>
            <person name="Tettelin H."/>
            <person name="Glass J.I."/>
            <person name="Rusch D."/>
            <person name="Podicherti R."/>
            <person name="Tsui H.-C.T."/>
            <person name="Winkler M.E."/>
        </authorList>
    </citation>
    <scope>NUCLEOTIDE SEQUENCE</scope>
</reference>
<dbReference type="EMBL" id="UINC01144409">
    <property type="protein sequence ID" value="SVD33895.1"/>
    <property type="molecule type" value="Genomic_DNA"/>
</dbReference>
<feature type="domain" description="Response regulatory" evidence="1">
    <location>
        <begin position="182"/>
        <end position="263"/>
    </location>
</feature>
<evidence type="ECO:0000259" key="1">
    <source>
        <dbReference type="PROSITE" id="PS50110"/>
    </source>
</evidence>
<proteinExistence type="predicted"/>
<organism evidence="2">
    <name type="scientific">marine metagenome</name>
    <dbReference type="NCBI Taxonomy" id="408172"/>
    <lineage>
        <taxon>unclassified sequences</taxon>
        <taxon>metagenomes</taxon>
        <taxon>ecological metagenomes</taxon>
    </lineage>
</organism>
<sequence length="263" mass="28698">MSDLSPELKAAPIPLIVIDPDDIIVAANSAAVSMGFVEGDTVNRYLFLEEKDFAAQIAAAPVTKLWCFTFKDSEKLCHLSSSQVESGTYCWLRDMSEQLALAERLRLLKDPGAKQLRHINHQAATALGYAELLDVIMDDSGALSPDQLALVRQYQLEVRNSLQRIQQIAVEENATGKPAKRPILLVEGHAALNELITELLKSEGYKVTSFLDASSALQYFRVNHHSVQTAIVDETSSRAGSNSLSSALKEMAPALSVITVSTD</sequence>
<name>A0A382UJ75_9ZZZZ</name>